<proteinExistence type="predicted"/>
<keyword evidence="5 6" id="KW-0472">Membrane</keyword>
<evidence type="ECO:0000256" key="2">
    <source>
        <dbReference type="ARBA" id="ARBA00022692"/>
    </source>
</evidence>
<feature type="transmembrane region" description="Helical" evidence="6">
    <location>
        <begin position="74"/>
        <end position="94"/>
    </location>
</feature>
<feature type="transmembrane region" description="Helical" evidence="6">
    <location>
        <begin position="346"/>
        <end position="366"/>
    </location>
</feature>
<protein>
    <submittedName>
        <fullName evidence="7">Rod shape-determining protein RodA</fullName>
    </submittedName>
</protein>
<feature type="transmembrane region" description="Helical" evidence="6">
    <location>
        <begin position="190"/>
        <end position="208"/>
    </location>
</feature>
<evidence type="ECO:0000256" key="4">
    <source>
        <dbReference type="ARBA" id="ARBA00022989"/>
    </source>
</evidence>
<feature type="transmembrane region" description="Helical" evidence="6">
    <location>
        <begin position="271"/>
        <end position="293"/>
    </location>
</feature>
<evidence type="ECO:0000256" key="5">
    <source>
        <dbReference type="ARBA" id="ARBA00023136"/>
    </source>
</evidence>
<accession>A0A7V2SI07</accession>
<evidence type="ECO:0000256" key="1">
    <source>
        <dbReference type="ARBA" id="ARBA00004141"/>
    </source>
</evidence>
<dbReference type="GO" id="GO:0032153">
    <property type="term" value="C:cell division site"/>
    <property type="evidence" value="ECO:0007669"/>
    <property type="project" value="TreeGrafter"/>
</dbReference>
<feature type="transmembrane region" description="Helical" evidence="6">
    <location>
        <begin position="20"/>
        <end position="38"/>
    </location>
</feature>
<keyword evidence="3" id="KW-0133">Cell shape</keyword>
<sequence length="406" mass="46135">MDLDWKEVSNYFRTLPKNFDYLLIIQIIPLLVISSILIKEINPALFTKQMVYYSIGAIAFLVAVFIPWEKILWWFAPLSYVVNLLLLLAVDVAGKRILGARRWLEIPGTHATVQPSEFIKISVILMLAYLIYRDPPPKEGYGFKTFFKLSIIILIPFLLIAKEPDLGTALVLMLTGLGILFLVGVRWRVWITLALVTALSAPVLYNHLHDYQKKRIADFLGKPSYHVRQALIAIGSGGLEGKAKEEATQTQLKFLPISSSDFIFAYLGERFGYKGMLTVIGLYILLIVHLLVLSRIYEQNYLIKTVAAGIAFLIFIYMDVNIYMIIGMAPVVGVPLPMFSHGGTSFIIFAVLFGILINLIAFRHYFQYNADAKITMMEKGQIKTQVPYVPRRIRERQKQHGEKKGL</sequence>
<reference evidence="7" key="1">
    <citation type="journal article" date="2020" name="mSystems">
        <title>Genome- and Community-Level Interaction Insights into Carbon Utilization and Element Cycling Functions of Hydrothermarchaeota in Hydrothermal Sediment.</title>
        <authorList>
            <person name="Zhou Z."/>
            <person name="Liu Y."/>
            <person name="Xu W."/>
            <person name="Pan J."/>
            <person name="Luo Z.H."/>
            <person name="Li M."/>
        </authorList>
    </citation>
    <scope>NUCLEOTIDE SEQUENCE [LARGE SCALE GENOMIC DNA]</scope>
    <source>
        <strain evidence="7">HyVt-513</strain>
    </source>
</reference>
<dbReference type="EMBL" id="DRNO01000048">
    <property type="protein sequence ID" value="HFC03366.1"/>
    <property type="molecule type" value="Genomic_DNA"/>
</dbReference>
<keyword evidence="2 6" id="KW-0812">Transmembrane</keyword>
<keyword evidence="4 6" id="KW-1133">Transmembrane helix</keyword>
<evidence type="ECO:0000256" key="6">
    <source>
        <dbReference type="SAM" id="Phobius"/>
    </source>
</evidence>
<dbReference type="Pfam" id="PF01098">
    <property type="entry name" value="FTSW_RODA_SPOVE"/>
    <property type="match status" value="1"/>
</dbReference>
<feature type="transmembrane region" description="Helical" evidence="6">
    <location>
        <begin position="166"/>
        <end position="183"/>
    </location>
</feature>
<feature type="transmembrane region" description="Helical" evidence="6">
    <location>
        <begin position="141"/>
        <end position="160"/>
    </location>
</feature>
<organism evidence="7">
    <name type="scientific">Nitratifractor salsuginis</name>
    <dbReference type="NCBI Taxonomy" id="269261"/>
    <lineage>
        <taxon>Bacteria</taxon>
        <taxon>Pseudomonadati</taxon>
        <taxon>Campylobacterota</taxon>
        <taxon>Epsilonproteobacteria</taxon>
        <taxon>Campylobacterales</taxon>
        <taxon>Sulfurovaceae</taxon>
        <taxon>Nitratifractor</taxon>
    </lineage>
</organism>
<dbReference type="AlphaFoldDB" id="A0A7V2SI07"/>
<dbReference type="GO" id="GO:0008360">
    <property type="term" value="P:regulation of cell shape"/>
    <property type="evidence" value="ECO:0007669"/>
    <property type="project" value="UniProtKB-KW"/>
</dbReference>
<dbReference type="Proteomes" id="UP000885722">
    <property type="component" value="Unassembled WGS sequence"/>
</dbReference>
<feature type="transmembrane region" description="Helical" evidence="6">
    <location>
        <begin position="50"/>
        <end position="68"/>
    </location>
</feature>
<comment type="subcellular location">
    <subcellularLocation>
        <location evidence="1">Membrane</location>
        <topology evidence="1">Multi-pass membrane protein</topology>
    </subcellularLocation>
</comment>
<name>A0A7V2SI07_9BACT</name>
<dbReference type="GO" id="GO:0005886">
    <property type="term" value="C:plasma membrane"/>
    <property type="evidence" value="ECO:0007669"/>
    <property type="project" value="TreeGrafter"/>
</dbReference>
<dbReference type="PANTHER" id="PTHR30474:SF1">
    <property type="entry name" value="PEPTIDOGLYCAN GLYCOSYLTRANSFERASE MRDB"/>
    <property type="match status" value="1"/>
</dbReference>
<dbReference type="GO" id="GO:0051301">
    <property type="term" value="P:cell division"/>
    <property type="evidence" value="ECO:0007669"/>
    <property type="project" value="InterPro"/>
</dbReference>
<evidence type="ECO:0000313" key="7">
    <source>
        <dbReference type="EMBL" id="HFC03366.1"/>
    </source>
</evidence>
<comment type="caution">
    <text evidence="7">The sequence shown here is derived from an EMBL/GenBank/DDBJ whole genome shotgun (WGS) entry which is preliminary data.</text>
</comment>
<dbReference type="PANTHER" id="PTHR30474">
    <property type="entry name" value="CELL CYCLE PROTEIN"/>
    <property type="match status" value="1"/>
</dbReference>
<feature type="transmembrane region" description="Helical" evidence="6">
    <location>
        <begin position="305"/>
        <end position="326"/>
    </location>
</feature>
<evidence type="ECO:0000256" key="3">
    <source>
        <dbReference type="ARBA" id="ARBA00022960"/>
    </source>
</evidence>
<dbReference type="InterPro" id="IPR001182">
    <property type="entry name" value="FtsW/RodA"/>
</dbReference>
<dbReference type="GO" id="GO:0015648">
    <property type="term" value="F:lipid-linked peptidoglycan transporter activity"/>
    <property type="evidence" value="ECO:0007669"/>
    <property type="project" value="TreeGrafter"/>
</dbReference>
<gene>
    <name evidence="7" type="ORF">ENJ74_00705</name>
</gene>